<comment type="caution">
    <text evidence="2">The sequence shown here is derived from an EMBL/GenBank/DDBJ whole genome shotgun (WGS) entry which is preliminary data.</text>
</comment>
<evidence type="ECO:0000313" key="2">
    <source>
        <dbReference type="EMBL" id="MFK4444643.1"/>
    </source>
</evidence>
<dbReference type="RefSeq" id="WP_404609733.1">
    <property type="nucleotide sequence ID" value="NZ_JBIYDN010000015.1"/>
</dbReference>
<reference evidence="2 3" key="2">
    <citation type="submission" date="2024-11" db="EMBL/GenBank/DDBJ databases">
        <title>Using genomics to understand microbial adaptation to soil warming.</title>
        <authorList>
            <person name="Deangelis K.M. PhD."/>
        </authorList>
    </citation>
    <scope>NUCLEOTIDE SEQUENCE [LARGE SCALE GENOMIC DNA]</scope>
    <source>
        <strain evidence="2 3">GAS97</strain>
    </source>
</reference>
<feature type="domain" description="Putative regulatory protein FmdB zinc ribbon" evidence="1">
    <location>
        <begin position="1"/>
        <end position="38"/>
    </location>
</feature>
<evidence type="ECO:0000313" key="3">
    <source>
        <dbReference type="Proteomes" id="UP001620514"/>
    </source>
</evidence>
<dbReference type="SMART" id="SM00834">
    <property type="entry name" value="CxxC_CXXC_SSSS"/>
    <property type="match status" value="1"/>
</dbReference>
<dbReference type="Proteomes" id="UP001620514">
    <property type="component" value="Unassembled WGS sequence"/>
</dbReference>
<accession>A0ABW8MLT8</accession>
<evidence type="ECO:0000259" key="1">
    <source>
        <dbReference type="SMART" id="SM00834"/>
    </source>
</evidence>
<dbReference type="InterPro" id="IPR013429">
    <property type="entry name" value="Regulatory_FmdB_Zinc_ribbon"/>
</dbReference>
<proteinExistence type="predicted"/>
<reference evidence="2 3" key="1">
    <citation type="submission" date="2024-10" db="EMBL/GenBank/DDBJ databases">
        <authorList>
            <person name="Deangelis K."/>
            <person name="Huntemann M."/>
            <person name="Clum A."/>
            <person name="Wang J."/>
            <person name="Palaniappan K."/>
            <person name="Ritter S."/>
            <person name="Chen I.-M."/>
            <person name="Stamatis D."/>
            <person name="Reddy T."/>
            <person name="O'Malley R."/>
            <person name="Daum C."/>
            <person name="Ng V."/>
            <person name="Ivanova N."/>
            <person name="Kyrpides N."/>
            <person name="Woyke T."/>
        </authorList>
    </citation>
    <scope>NUCLEOTIDE SEQUENCE [LARGE SCALE GENOMIC DNA]</scope>
    <source>
        <strain evidence="2 3">GAS97</strain>
    </source>
</reference>
<sequence length="127" mass="14237">MPLYTFKCPACERTESAFRKIDARDLMPPLCSCEEAIAPFKIGMERIIEAPMVAPDIGAYQAVAVDVATGKPPVINSRSSHREFLKRNGYQEVGNERIGRKPGEVRGDFNLRKELTEATREVLGKRK</sequence>
<gene>
    <name evidence="2" type="ORF">ABH943_004665</name>
</gene>
<name>A0ABW8MLT8_9BURK</name>
<protein>
    <recommendedName>
        <fullName evidence="1">Putative regulatory protein FmdB zinc ribbon domain-containing protein</fullName>
    </recommendedName>
</protein>
<dbReference type="EMBL" id="JBIYDN010000015">
    <property type="protein sequence ID" value="MFK4444643.1"/>
    <property type="molecule type" value="Genomic_DNA"/>
</dbReference>
<organism evidence="2 3">
    <name type="scientific">Caballeronia udeis</name>
    <dbReference type="NCBI Taxonomy" id="1232866"/>
    <lineage>
        <taxon>Bacteria</taxon>
        <taxon>Pseudomonadati</taxon>
        <taxon>Pseudomonadota</taxon>
        <taxon>Betaproteobacteria</taxon>
        <taxon>Burkholderiales</taxon>
        <taxon>Burkholderiaceae</taxon>
        <taxon>Caballeronia</taxon>
    </lineage>
</organism>
<keyword evidence="3" id="KW-1185">Reference proteome</keyword>